<keyword evidence="2" id="KW-0808">Transferase</keyword>
<evidence type="ECO:0000256" key="3">
    <source>
        <dbReference type="ARBA" id="ARBA00022723"/>
    </source>
</evidence>
<dbReference type="InterPro" id="IPR051628">
    <property type="entry name" value="LUBAC_E3_Ligases"/>
</dbReference>
<evidence type="ECO:0000256" key="8">
    <source>
        <dbReference type="PROSITE-ProRule" id="PRU00175"/>
    </source>
</evidence>
<gene>
    <name evidence="11" type="primary">ORF197460</name>
</gene>
<dbReference type="PANTHER" id="PTHR22770">
    <property type="entry name" value="UBIQUITIN CONJUGATING ENZYME 7 INTERACTING PROTEIN-RELATED"/>
    <property type="match status" value="1"/>
</dbReference>
<dbReference type="InterPro" id="IPR017907">
    <property type="entry name" value="Znf_RING_CS"/>
</dbReference>
<keyword evidence="3" id="KW-0479">Metal-binding</keyword>
<dbReference type="PANTHER" id="PTHR22770:SF13">
    <property type="entry name" value="RING-TYPE DOMAIN-CONTAINING PROTEIN"/>
    <property type="match status" value="1"/>
</dbReference>
<dbReference type="InterPro" id="IPR002867">
    <property type="entry name" value="IBR_dom"/>
</dbReference>
<evidence type="ECO:0000256" key="2">
    <source>
        <dbReference type="ARBA" id="ARBA00022679"/>
    </source>
</evidence>
<comment type="pathway">
    <text evidence="1">Protein modification; protein ubiquitination.</text>
</comment>
<keyword evidence="5 8" id="KW-0863">Zinc-finger</keyword>
<dbReference type="InterPro" id="IPR001841">
    <property type="entry name" value="Znf_RING"/>
</dbReference>
<dbReference type="InterPro" id="IPR013083">
    <property type="entry name" value="Znf_RING/FYVE/PHD"/>
</dbReference>
<feature type="domain" description="RING-type" evidence="10">
    <location>
        <begin position="23"/>
        <end position="233"/>
    </location>
</feature>
<dbReference type="PROSITE" id="PS00518">
    <property type="entry name" value="ZF_RING_1"/>
    <property type="match status" value="1"/>
</dbReference>
<dbReference type="GO" id="GO:0008270">
    <property type="term" value="F:zinc ion binding"/>
    <property type="evidence" value="ECO:0007669"/>
    <property type="project" value="UniProtKB-KW"/>
</dbReference>
<evidence type="ECO:0000256" key="6">
    <source>
        <dbReference type="ARBA" id="ARBA00022786"/>
    </source>
</evidence>
<organism evidence="11">
    <name type="scientific">Arion vulgaris</name>
    <dbReference type="NCBI Taxonomy" id="1028688"/>
    <lineage>
        <taxon>Eukaryota</taxon>
        <taxon>Metazoa</taxon>
        <taxon>Spiralia</taxon>
        <taxon>Lophotrochozoa</taxon>
        <taxon>Mollusca</taxon>
        <taxon>Gastropoda</taxon>
        <taxon>Heterobranchia</taxon>
        <taxon>Euthyneura</taxon>
        <taxon>Panpulmonata</taxon>
        <taxon>Eupulmonata</taxon>
        <taxon>Stylommatophora</taxon>
        <taxon>Helicina</taxon>
        <taxon>Arionoidea</taxon>
        <taxon>Arionidae</taxon>
        <taxon>Arion</taxon>
    </lineage>
</organism>
<evidence type="ECO:0000256" key="7">
    <source>
        <dbReference type="ARBA" id="ARBA00022833"/>
    </source>
</evidence>
<dbReference type="PROSITE" id="PS50089">
    <property type="entry name" value="ZF_RING_2"/>
    <property type="match status" value="1"/>
</dbReference>
<dbReference type="GO" id="GO:0004842">
    <property type="term" value="F:ubiquitin-protein transferase activity"/>
    <property type="evidence" value="ECO:0007669"/>
    <property type="project" value="TreeGrafter"/>
</dbReference>
<dbReference type="Pfam" id="PF01485">
    <property type="entry name" value="IBR"/>
    <property type="match status" value="2"/>
</dbReference>
<keyword evidence="4" id="KW-0677">Repeat</keyword>
<sequence>MLSSISELESSLSQPGISHLEKEMPDCVVCLCPVDSCSDMYRLEACGHCYCLACLKLQVSVCEQDKSFPVRCAHESCQVPLVWKDFNFWFKKLWTNEDKLMEKSVSSFVAAHPEKYKFCLTPECSVIYEVTQNDEGVEFNCPSCFTSLCTSCHTAYHTGMTCKMGTIGVTNEVKMWILERPQERKICPGCNAGVEKIAGCNKMHCTSCHTYFCWVCLEKCSDEQKCYAHLVKVHGNVW</sequence>
<keyword evidence="7" id="KW-0862">Zinc</keyword>
<dbReference type="CDD" id="cd20335">
    <property type="entry name" value="BRcat_RBR"/>
    <property type="match status" value="1"/>
</dbReference>
<dbReference type="GO" id="GO:0097039">
    <property type="term" value="P:protein linear polyubiquitination"/>
    <property type="evidence" value="ECO:0007669"/>
    <property type="project" value="TreeGrafter"/>
</dbReference>
<dbReference type="InterPro" id="IPR044066">
    <property type="entry name" value="TRIAD_supradom"/>
</dbReference>
<evidence type="ECO:0000256" key="5">
    <source>
        <dbReference type="ARBA" id="ARBA00022771"/>
    </source>
</evidence>
<name>A0A0B7BKG8_9EUPU</name>
<dbReference type="AlphaFoldDB" id="A0A0B7BKG8"/>
<dbReference type="EMBL" id="HACG01046964">
    <property type="protein sequence ID" value="CEK93829.1"/>
    <property type="molecule type" value="Transcribed_RNA"/>
</dbReference>
<protein>
    <submittedName>
        <fullName evidence="11">Uncharacterized protein</fullName>
    </submittedName>
</protein>
<dbReference type="GO" id="GO:0000151">
    <property type="term" value="C:ubiquitin ligase complex"/>
    <property type="evidence" value="ECO:0007669"/>
    <property type="project" value="TreeGrafter"/>
</dbReference>
<accession>A0A0B7BKG8</accession>
<dbReference type="Gene3D" id="3.30.40.10">
    <property type="entry name" value="Zinc/RING finger domain, C3HC4 (zinc finger)"/>
    <property type="match status" value="1"/>
</dbReference>
<dbReference type="GO" id="GO:0043130">
    <property type="term" value="F:ubiquitin binding"/>
    <property type="evidence" value="ECO:0007669"/>
    <property type="project" value="TreeGrafter"/>
</dbReference>
<evidence type="ECO:0000259" key="10">
    <source>
        <dbReference type="PROSITE" id="PS51873"/>
    </source>
</evidence>
<evidence type="ECO:0000256" key="1">
    <source>
        <dbReference type="ARBA" id="ARBA00004906"/>
    </source>
</evidence>
<dbReference type="SUPFAM" id="SSF57850">
    <property type="entry name" value="RING/U-box"/>
    <property type="match status" value="3"/>
</dbReference>
<dbReference type="Gene3D" id="1.20.120.1750">
    <property type="match status" value="1"/>
</dbReference>
<dbReference type="GO" id="GO:0043161">
    <property type="term" value="P:proteasome-mediated ubiquitin-dependent protein catabolic process"/>
    <property type="evidence" value="ECO:0007669"/>
    <property type="project" value="TreeGrafter"/>
</dbReference>
<evidence type="ECO:0000313" key="11">
    <source>
        <dbReference type="EMBL" id="CEK93829.1"/>
    </source>
</evidence>
<dbReference type="SMART" id="SM00647">
    <property type="entry name" value="IBR"/>
    <property type="match status" value="2"/>
</dbReference>
<dbReference type="PROSITE" id="PS51873">
    <property type="entry name" value="TRIAD"/>
    <property type="match status" value="1"/>
</dbReference>
<feature type="domain" description="RING-type" evidence="9">
    <location>
        <begin position="27"/>
        <end position="66"/>
    </location>
</feature>
<proteinExistence type="predicted"/>
<evidence type="ECO:0000256" key="4">
    <source>
        <dbReference type="ARBA" id="ARBA00022737"/>
    </source>
</evidence>
<keyword evidence="6" id="KW-0833">Ubl conjugation pathway</keyword>
<evidence type="ECO:0000259" key="9">
    <source>
        <dbReference type="PROSITE" id="PS50089"/>
    </source>
</evidence>
<reference evidence="11" key="1">
    <citation type="submission" date="2014-12" db="EMBL/GenBank/DDBJ databases">
        <title>Insight into the proteome of Arion vulgaris.</title>
        <authorList>
            <person name="Aradska J."/>
            <person name="Bulat T."/>
            <person name="Smidak R."/>
            <person name="Sarate P."/>
            <person name="Gangsoo J."/>
            <person name="Sialana F."/>
            <person name="Bilban M."/>
            <person name="Lubec G."/>
        </authorList>
    </citation>
    <scope>NUCLEOTIDE SEQUENCE</scope>
    <source>
        <tissue evidence="11">Skin</tissue>
    </source>
</reference>